<evidence type="ECO:0000256" key="1">
    <source>
        <dbReference type="SAM" id="MobiDB-lite"/>
    </source>
</evidence>
<organism evidence="2">
    <name type="scientific">marine sediment metagenome</name>
    <dbReference type="NCBI Taxonomy" id="412755"/>
    <lineage>
        <taxon>unclassified sequences</taxon>
        <taxon>metagenomes</taxon>
        <taxon>ecological metagenomes</taxon>
    </lineage>
</organism>
<accession>A0A0F9G6A2</accession>
<evidence type="ECO:0000313" key="2">
    <source>
        <dbReference type="EMBL" id="KKL85986.1"/>
    </source>
</evidence>
<sequence>MLEQENMYSLDPNPTVRGADGKYIPDTSGKPRIIKHTFQFPKEKGSEGKPWIQQYPKYQRYLDRGYTFNKADLESTIVEPTNTTEPEAPLYVSDKDSCKK</sequence>
<feature type="region of interest" description="Disordered" evidence="1">
    <location>
        <begin position="1"/>
        <end position="30"/>
    </location>
</feature>
<comment type="caution">
    <text evidence="2">The sequence shown here is derived from an EMBL/GenBank/DDBJ whole genome shotgun (WGS) entry which is preliminary data.</text>
</comment>
<feature type="region of interest" description="Disordered" evidence="1">
    <location>
        <begin position="77"/>
        <end position="100"/>
    </location>
</feature>
<gene>
    <name evidence="2" type="ORF">LCGC14_1949270</name>
</gene>
<protein>
    <submittedName>
        <fullName evidence="2">Uncharacterized protein</fullName>
    </submittedName>
</protein>
<dbReference type="AlphaFoldDB" id="A0A0F9G6A2"/>
<dbReference type="EMBL" id="LAZR01021248">
    <property type="protein sequence ID" value="KKL85986.1"/>
    <property type="molecule type" value="Genomic_DNA"/>
</dbReference>
<reference evidence="2" key="1">
    <citation type="journal article" date="2015" name="Nature">
        <title>Complex archaea that bridge the gap between prokaryotes and eukaryotes.</title>
        <authorList>
            <person name="Spang A."/>
            <person name="Saw J.H."/>
            <person name="Jorgensen S.L."/>
            <person name="Zaremba-Niedzwiedzka K."/>
            <person name="Martijn J."/>
            <person name="Lind A.E."/>
            <person name="van Eijk R."/>
            <person name="Schleper C."/>
            <person name="Guy L."/>
            <person name="Ettema T.J."/>
        </authorList>
    </citation>
    <scope>NUCLEOTIDE SEQUENCE</scope>
</reference>
<proteinExistence type="predicted"/>
<name>A0A0F9G6A2_9ZZZZ</name>